<reference evidence="2 3" key="1">
    <citation type="submission" date="2020-08" db="EMBL/GenBank/DDBJ databases">
        <title>Genomic Encyclopedia of Type Strains, Phase IV (KMG-IV): sequencing the most valuable type-strain genomes for metagenomic binning, comparative biology and taxonomic classification.</title>
        <authorList>
            <person name="Goeker M."/>
        </authorList>
    </citation>
    <scope>NUCLEOTIDE SEQUENCE [LARGE SCALE GENOMIC DNA]</scope>
    <source>
        <strain evidence="2 3">DSM 17245</strain>
    </source>
</reference>
<dbReference type="Gene3D" id="3.40.630.30">
    <property type="match status" value="1"/>
</dbReference>
<feature type="domain" description="N-acetyltransferase" evidence="1">
    <location>
        <begin position="16"/>
        <end position="180"/>
    </location>
</feature>
<organism evidence="2 3">
    <name type="scientific">Oribacterium sinus</name>
    <dbReference type="NCBI Taxonomy" id="237576"/>
    <lineage>
        <taxon>Bacteria</taxon>
        <taxon>Bacillati</taxon>
        <taxon>Bacillota</taxon>
        <taxon>Clostridia</taxon>
        <taxon>Lachnospirales</taxon>
        <taxon>Lachnospiraceae</taxon>
        <taxon>Oribacterium</taxon>
    </lineage>
</organism>
<gene>
    <name evidence="2" type="ORF">HNQ46_001682</name>
</gene>
<keyword evidence="2" id="KW-0808">Transferase</keyword>
<comment type="caution">
    <text evidence="2">The sequence shown here is derived from an EMBL/GenBank/DDBJ whole genome shotgun (WGS) entry which is preliminary data.</text>
</comment>
<evidence type="ECO:0000259" key="1">
    <source>
        <dbReference type="PROSITE" id="PS51186"/>
    </source>
</evidence>
<dbReference type="Pfam" id="PF00583">
    <property type="entry name" value="Acetyltransf_1"/>
    <property type="match status" value="1"/>
</dbReference>
<dbReference type="SUPFAM" id="SSF55729">
    <property type="entry name" value="Acyl-CoA N-acyltransferases (Nat)"/>
    <property type="match status" value="1"/>
</dbReference>
<dbReference type="CDD" id="cd04301">
    <property type="entry name" value="NAT_SF"/>
    <property type="match status" value="1"/>
</dbReference>
<evidence type="ECO:0000313" key="2">
    <source>
        <dbReference type="EMBL" id="MBB6041692.1"/>
    </source>
</evidence>
<sequence>MKDIIKDVTKDVIKDVVIKEALPEDAEARIAYSKQVGSETDNLSFGKEGFPISVEEEQEEIRNFSRDPKSVCYFAWKNGKLVGSGELRAFPRRMSHRAELGLTVVKAEWNSGIGSELMQKLIDYAGENAVELINLEVRGDNSRAIHLYEKFGFKKVGTLPAYFKIGKEYIDFDSMVLDLR</sequence>
<name>A0A7W9SGF8_9FIRM</name>
<dbReference type="InterPro" id="IPR000182">
    <property type="entry name" value="GNAT_dom"/>
</dbReference>
<dbReference type="GO" id="GO:0016747">
    <property type="term" value="F:acyltransferase activity, transferring groups other than amino-acyl groups"/>
    <property type="evidence" value="ECO:0007669"/>
    <property type="project" value="InterPro"/>
</dbReference>
<dbReference type="PANTHER" id="PTHR43415">
    <property type="entry name" value="SPERMIDINE N(1)-ACETYLTRANSFERASE"/>
    <property type="match status" value="1"/>
</dbReference>
<dbReference type="PANTHER" id="PTHR43415:SF3">
    <property type="entry name" value="GNAT-FAMILY ACETYLTRANSFERASE"/>
    <property type="match status" value="1"/>
</dbReference>
<dbReference type="GeneID" id="85015217"/>
<dbReference type="RefSeq" id="WP_183684272.1">
    <property type="nucleotide sequence ID" value="NZ_JACHHH010000008.1"/>
</dbReference>
<dbReference type="InterPro" id="IPR016181">
    <property type="entry name" value="Acyl_CoA_acyltransferase"/>
</dbReference>
<dbReference type="Proteomes" id="UP000522163">
    <property type="component" value="Unassembled WGS sequence"/>
</dbReference>
<proteinExistence type="predicted"/>
<protein>
    <submittedName>
        <fullName evidence="2">RimJ/RimL family protein N-acetyltransferase</fullName>
    </submittedName>
</protein>
<accession>A0A7W9SGF8</accession>
<dbReference type="EMBL" id="JACHHH010000008">
    <property type="protein sequence ID" value="MBB6041692.1"/>
    <property type="molecule type" value="Genomic_DNA"/>
</dbReference>
<dbReference type="PROSITE" id="PS51186">
    <property type="entry name" value="GNAT"/>
    <property type="match status" value="1"/>
</dbReference>
<evidence type="ECO:0000313" key="3">
    <source>
        <dbReference type="Proteomes" id="UP000522163"/>
    </source>
</evidence>
<dbReference type="AlphaFoldDB" id="A0A7W9SGF8"/>